<dbReference type="AlphaFoldDB" id="A0A9D1XST5"/>
<evidence type="ECO:0000256" key="2">
    <source>
        <dbReference type="HAMAP-Rule" id="MF_00048"/>
    </source>
</evidence>
<dbReference type="Pfam" id="PF02021">
    <property type="entry name" value="UPF0102"/>
    <property type="match status" value="1"/>
</dbReference>
<dbReference type="InterPro" id="IPR011335">
    <property type="entry name" value="Restrct_endonuc-II-like"/>
</dbReference>
<dbReference type="InterPro" id="IPR003509">
    <property type="entry name" value="UPF0102_YraN-like"/>
</dbReference>
<dbReference type="HAMAP" id="MF_00048">
    <property type="entry name" value="UPF0102"/>
    <property type="match status" value="1"/>
</dbReference>
<sequence length="121" mass="13873">MAKQTEIGKEGEAAARKYLEEHGYTILQMNWHWHHYELDIVAAKAGELVVVEVKTRVADYWVDPADAIDRGKIKRIVAAADAYVRLNQLDWPVRFDIMILLGSDGAYQIEHIEDAFYAPCR</sequence>
<reference evidence="3" key="2">
    <citation type="submission" date="2021-04" db="EMBL/GenBank/DDBJ databases">
        <authorList>
            <person name="Gilroy R."/>
        </authorList>
    </citation>
    <scope>NUCLEOTIDE SEQUENCE</scope>
    <source>
        <strain evidence="3">ChiHecec2B26-12326</strain>
    </source>
</reference>
<reference evidence="3" key="1">
    <citation type="journal article" date="2021" name="PeerJ">
        <title>Extensive microbial diversity within the chicken gut microbiome revealed by metagenomics and culture.</title>
        <authorList>
            <person name="Gilroy R."/>
            <person name="Ravi A."/>
            <person name="Getino M."/>
            <person name="Pursley I."/>
            <person name="Horton D.L."/>
            <person name="Alikhan N.F."/>
            <person name="Baker D."/>
            <person name="Gharbi K."/>
            <person name="Hall N."/>
            <person name="Watson M."/>
            <person name="Adriaenssens E.M."/>
            <person name="Foster-Nyarko E."/>
            <person name="Jarju S."/>
            <person name="Secka A."/>
            <person name="Antonio M."/>
            <person name="Oren A."/>
            <person name="Chaudhuri R.R."/>
            <person name="La Ragione R."/>
            <person name="Hildebrand F."/>
            <person name="Pallen M.J."/>
        </authorList>
    </citation>
    <scope>NUCLEOTIDE SEQUENCE</scope>
    <source>
        <strain evidence="3">ChiHecec2B26-12326</strain>
    </source>
</reference>
<name>A0A9D1XST5_9BACT</name>
<comment type="caution">
    <text evidence="3">The sequence shown here is derived from an EMBL/GenBank/DDBJ whole genome shotgun (WGS) entry which is preliminary data.</text>
</comment>
<organism evidence="3 4">
    <name type="scientific">Candidatus Parabacteroides intestinigallinarum</name>
    <dbReference type="NCBI Taxonomy" id="2838722"/>
    <lineage>
        <taxon>Bacteria</taxon>
        <taxon>Pseudomonadati</taxon>
        <taxon>Bacteroidota</taxon>
        <taxon>Bacteroidia</taxon>
        <taxon>Bacteroidales</taxon>
        <taxon>Tannerellaceae</taxon>
        <taxon>Parabacteroides</taxon>
    </lineage>
</organism>
<accession>A0A9D1XST5</accession>
<dbReference type="Proteomes" id="UP000823847">
    <property type="component" value="Unassembled WGS sequence"/>
</dbReference>
<dbReference type="InterPro" id="IPR011856">
    <property type="entry name" value="tRNA_endonuc-like_dom_sf"/>
</dbReference>
<evidence type="ECO:0000313" key="4">
    <source>
        <dbReference type="Proteomes" id="UP000823847"/>
    </source>
</evidence>
<dbReference type="Gene3D" id="3.40.1350.10">
    <property type="match status" value="1"/>
</dbReference>
<dbReference type="CDD" id="cd20736">
    <property type="entry name" value="PoNe_Nuclease"/>
    <property type="match status" value="1"/>
</dbReference>
<evidence type="ECO:0000256" key="1">
    <source>
        <dbReference type="ARBA" id="ARBA00006738"/>
    </source>
</evidence>
<dbReference type="EMBL" id="DXEN01000074">
    <property type="protein sequence ID" value="HIX86903.1"/>
    <property type="molecule type" value="Genomic_DNA"/>
</dbReference>
<dbReference type="PANTHER" id="PTHR34039:SF1">
    <property type="entry name" value="UPF0102 PROTEIN YRAN"/>
    <property type="match status" value="1"/>
</dbReference>
<dbReference type="SUPFAM" id="SSF52980">
    <property type="entry name" value="Restriction endonuclease-like"/>
    <property type="match status" value="1"/>
</dbReference>
<protein>
    <recommendedName>
        <fullName evidence="2">UPF0102 protein H9848_09910</fullName>
    </recommendedName>
</protein>
<proteinExistence type="inferred from homology"/>
<evidence type="ECO:0000313" key="3">
    <source>
        <dbReference type="EMBL" id="HIX86903.1"/>
    </source>
</evidence>
<dbReference type="PANTHER" id="PTHR34039">
    <property type="entry name" value="UPF0102 PROTEIN YRAN"/>
    <property type="match status" value="1"/>
</dbReference>
<gene>
    <name evidence="3" type="ORF">H9848_09910</name>
</gene>
<dbReference type="GO" id="GO:0003676">
    <property type="term" value="F:nucleic acid binding"/>
    <property type="evidence" value="ECO:0007669"/>
    <property type="project" value="InterPro"/>
</dbReference>
<comment type="similarity">
    <text evidence="1 2">Belongs to the UPF0102 family.</text>
</comment>